<organism evidence="2 3">
    <name type="scientific">Prunus dulcis</name>
    <name type="common">Almond</name>
    <name type="synonym">Amygdalus dulcis</name>
    <dbReference type="NCBI Taxonomy" id="3755"/>
    <lineage>
        <taxon>Eukaryota</taxon>
        <taxon>Viridiplantae</taxon>
        <taxon>Streptophyta</taxon>
        <taxon>Embryophyta</taxon>
        <taxon>Tracheophyta</taxon>
        <taxon>Spermatophyta</taxon>
        <taxon>Magnoliopsida</taxon>
        <taxon>eudicotyledons</taxon>
        <taxon>Gunneridae</taxon>
        <taxon>Pentapetalae</taxon>
        <taxon>rosids</taxon>
        <taxon>fabids</taxon>
        <taxon>Rosales</taxon>
        <taxon>Rosaceae</taxon>
        <taxon>Amygdaloideae</taxon>
        <taxon>Amygdaleae</taxon>
        <taxon>Prunus</taxon>
    </lineage>
</organism>
<dbReference type="Proteomes" id="UP001054821">
    <property type="component" value="Chromosome 4"/>
</dbReference>
<proteinExistence type="predicted"/>
<dbReference type="Gene3D" id="3.60.10.10">
    <property type="entry name" value="Endonuclease/exonuclease/phosphatase"/>
    <property type="match status" value="1"/>
</dbReference>
<reference evidence="2 3" key="1">
    <citation type="journal article" date="2022" name="G3 (Bethesda)">
        <title>Whole-genome sequence and methylome profiling of the almond [Prunus dulcis (Mill.) D.A. Webb] cultivar 'Nonpareil'.</title>
        <authorList>
            <person name="D'Amico-Willman K.M."/>
            <person name="Ouma W.Z."/>
            <person name="Meulia T."/>
            <person name="Sideli G.M."/>
            <person name="Gradziel T.M."/>
            <person name="Fresnedo-Ramirez J."/>
        </authorList>
    </citation>
    <scope>NUCLEOTIDE SEQUENCE [LARGE SCALE GENOMIC DNA]</scope>
    <source>
        <strain evidence="2">Clone GOH B32 T37-40</strain>
    </source>
</reference>
<dbReference type="PANTHER" id="PTHR33710">
    <property type="entry name" value="BNAC02G09200D PROTEIN"/>
    <property type="match status" value="1"/>
</dbReference>
<dbReference type="AlphaFoldDB" id="A0AAD4Z7M0"/>
<feature type="domain" description="Endonuclease/exonuclease/phosphatase" evidence="1">
    <location>
        <begin position="23"/>
        <end position="128"/>
    </location>
</feature>
<protein>
    <recommendedName>
        <fullName evidence="1">Endonuclease/exonuclease/phosphatase domain-containing protein</fullName>
    </recommendedName>
</protein>
<dbReference type="EMBL" id="JAJFAZ020000004">
    <property type="protein sequence ID" value="KAI5335571.1"/>
    <property type="molecule type" value="Genomic_DNA"/>
</dbReference>
<evidence type="ECO:0000313" key="2">
    <source>
        <dbReference type="EMBL" id="KAI5335571.1"/>
    </source>
</evidence>
<sequence>MLLLLPLQRQRLRHLSPSEVDSIGKSGGLCLLWKEEFSLHIRSSSLNHIDAFIGGIGDKEHWRFTGFYGFPAPEDKFRSWQLLHLLAAESTLPWLVVGDFNEIMSSHEKEGGAVRPVRQMMAFREAAADCNLYDLGFSGSAFTWQNLSRSSKVQHLAPSKSDHLPVLVSLATKQDTPRGHKPPFRFESSWVKHEDCDGVVHKAWDIHVVGTPMFQVVEKIKNTRLMLLQWQREQLGGTKREISKIRTQLDDLMRQPLTIDTITIRNLLVNKLKALLEKDEALWRQRSRVAWLKEGDRNSKFFHHGGTWHETRDEIAKVVVDYFQDLFTSQGRGSTQEVLNSIEPRVSVSMNNTLNADFTDEEVKTALLCENVKVKSPTLES</sequence>
<gene>
    <name evidence="2" type="ORF">L3X38_025704</name>
</gene>
<dbReference type="Pfam" id="PF03372">
    <property type="entry name" value="Exo_endo_phos"/>
    <property type="match status" value="1"/>
</dbReference>
<comment type="caution">
    <text evidence="2">The sequence shown here is derived from an EMBL/GenBank/DDBJ whole genome shotgun (WGS) entry which is preliminary data.</text>
</comment>
<name>A0AAD4Z7M0_PRUDU</name>
<dbReference type="SUPFAM" id="SSF56219">
    <property type="entry name" value="DNase I-like"/>
    <property type="match status" value="1"/>
</dbReference>
<accession>A0AAD4Z7M0</accession>
<dbReference type="InterPro" id="IPR005135">
    <property type="entry name" value="Endo/exonuclease/phosphatase"/>
</dbReference>
<keyword evidence="3" id="KW-1185">Reference proteome</keyword>
<dbReference type="InterPro" id="IPR036691">
    <property type="entry name" value="Endo/exonu/phosph_ase_sf"/>
</dbReference>
<dbReference type="PANTHER" id="PTHR33710:SF62">
    <property type="entry name" value="DUF4283 DOMAIN PROTEIN"/>
    <property type="match status" value="1"/>
</dbReference>
<evidence type="ECO:0000313" key="3">
    <source>
        <dbReference type="Proteomes" id="UP001054821"/>
    </source>
</evidence>
<evidence type="ECO:0000259" key="1">
    <source>
        <dbReference type="Pfam" id="PF03372"/>
    </source>
</evidence>